<dbReference type="Gene3D" id="3.40.390.10">
    <property type="entry name" value="Collagenase (Catalytic Domain)"/>
    <property type="match status" value="1"/>
</dbReference>
<dbReference type="Pfam" id="PF05649">
    <property type="entry name" value="Peptidase_M13_N"/>
    <property type="match status" value="1"/>
</dbReference>
<dbReference type="PATRIC" id="fig|456.5.peg.2951"/>
<comment type="similarity">
    <text evidence="2">Belongs to the peptidase M13 family.</text>
</comment>
<evidence type="ECO:0000256" key="1">
    <source>
        <dbReference type="ARBA" id="ARBA00001947"/>
    </source>
</evidence>
<organism evidence="11 12">
    <name type="scientific">Legionella jordanis</name>
    <dbReference type="NCBI Taxonomy" id="456"/>
    <lineage>
        <taxon>Bacteria</taxon>
        <taxon>Pseudomonadati</taxon>
        <taxon>Pseudomonadota</taxon>
        <taxon>Gammaproteobacteria</taxon>
        <taxon>Legionellales</taxon>
        <taxon>Legionellaceae</taxon>
        <taxon>Legionella</taxon>
    </lineage>
</organism>
<evidence type="ECO:0000256" key="7">
    <source>
        <dbReference type="ARBA" id="ARBA00023049"/>
    </source>
</evidence>
<dbReference type="InterPro" id="IPR024079">
    <property type="entry name" value="MetalloPept_cat_dom_sf"/>
</dbReference>
<feature type="chain" id="PRO_5006914701" evidence="8">
    <location>
        <begin position="19"/>
        <end position="673"/>
    </location>
</feature>
<keyword evidence="8" id="KW-0732">Signal</keyword>
<evidence type="ECO:0000313" key="12">
    <source>
        <dbReference type="Proteomes" id="UP000055035"/>
    </source>
</evidence>
<dbReference type="GO" id="GO:0046872">
    <property type="term" value="F:metal ion binding"/>
    <property type="evidence" value="ECO:0007669"/>
    <property type="project" value="UniProtKB-KW"/>
</dbReference>
<name>A0A0W0VE96_9GAMM</name>
<dbReference type="PRINTS" id="PR00786">
    <property type="entry name" value="NEPRILYSIN"/>
</dbReference>
<dbReference type="CDD" id="cd08662">
    <property type="entry name" value="M13"/>
    <property type="match status" value="1"/>
</dbReference>
<dbReference type="STRING" id="456.Ljor_2754"/>
<dbReference type="GO" id="GO:0004222">
    <property type="term" value="F:metalloendopeptidase activity"/>
    <property type="evidence" value="ECO:0007669"/>
    <property type="project" value="InterPro"/>
</dbReference>
<protein>
    <submittedName>
        <fullName evidence="11">Metallopeptidase PepO, peptidase, M13 family</fullName>
    </submittedName>
</protein>
<keyword evidence="5" id="KW-0378">Hydrolase</keyword>
<dbReference type="PANTHER" id="PTHR11733">
    <property type="entry name" value="ZINC METALLOPROTEASE FAMILY M13 NEPRILYSIN-RELATED"/>
    <property type="match status" value="1"/>
</dbReference>
<feature type="signal peptide" evidence="8">
    <location>
        <begin position="1"/>
        <end position="18"/>
    </location>
</feature>
<dbReference type="Pfam" id="PF01431">
    <property type="entry name" value="Peptidase_M13"/>
    <property type="match status" value="1"/>
</dbReference>
<accession>A0A0W0VE96</accession>
<sequence length="673" mass="75817">MRLRKLFAAIVGLCSSYAATPATDASTSLHLDWLDSSVQPSQNFFAYANGTWQKQNPIPPEYEAWGAFHILNEKVQNTIHQMLIAAANDRQAKPGSIEQKVGDFYYSGMDEALINKVGVSPLKPEFDRIAAINSESELQGVIAHLQQIGVDVLFGFGSMQDFKNSNEMIGAAIQGGLGLPDRDYYLKDDKKFADIRQAYVDHMQKMFVLLGDKADVAAKEAQQVMAFETTLAKASLSQIELRDPYAIYHPMDEKQLQAATPHFSWSRYFVDIGLPQLKSINLATPEFFKTVNEQLTALSLEDWKTYLRWHLIDSFASYLSKPFVDENFRMVSAINGAEKQLPRWKRVVKTENGALGFAIGKMYVEKYFSPESKQKVLEIVQNIRQALKQDLQSLSWMTPATRQAALKKLDLMEERVGYPEKWWDYSSLKIDRGPYVLNVIRASEFLVKRDLNKIGKPVDRTEWQMTPQTINAYYDPSMNNINLPAGILQTPFFDPKAPAAVNYGAIGFIIGHEMTHGFDDKGALFDGHGNLNNWWSPEDLKKFQAATNCIAEQFSHYKVNGDLSVQGNLVVGEATADLGGLTLAYHAFHASKDYKNAKTIAGFTPDQQFFLGSAHIWASNIRPEQARNMVTTDPHPPMTYRVNGTLANMPQFQAAFNLPENCPMVNKNRCVIW</sequence>
<dbReference type="SUPFAM" id="SSF55486">
    <property type="entry name" value="Metalloproteases ('zincins'), catalytic domain"/>
    <property type="match status" value="1"/>
</dbReference>
<dbReference type="GO" id="GO:0016485">
    <property type="term" value="P:protein processing"/>
    <property type="evidence" value="ECO:0007669"/>
    <property type="project" value="TreeGrafter"/>
</dbReference>
<dbReference type="PANTHER" id="PTHR11733:SF167">
    <property type="entry name" value="FI17812P1-RELATED"/>
    <property type="match status" value="1"/>
</dbReference>
<comment type="cofactor">
    <cofactor evidence="1">
        <name>Zn(2+)</name>
        <dbReference type="ChEBI" id="CHEBI:29105"/>
    </cofactor>
</comment>
<comment type="caution">
    <text evidence="11">The sequence shown here is derived from an EMBL/GenBank/DDBJ whole genome shotgun (WGS) entry which is preliminary data.</text>
</comment>
<keyword evidence="6" id="KW-0862">Zinc</keyword>
<keyword evidence="4" id="KW-0479">Metal-binding</keyword>
<dbReference type="OrthoDB" id="9775677at2"/>
<dbReference type="AlphaFoldDB" id="A0A0W0VE96"/>
<reference evidence="11 12" key="1">
    <citation type="submission" date="2015-11" db="EMBL/GenBank/DDBJ databases">
        <title>Genomic analysis of 38 Legionella species identifies large and diverse effector repertoires.</title>
        <authorList>
            <person name="Burstein D."/>
            <person name="Amaro F."/>
            <person name="Zusman T."/>
            <person name="Lifshitz Z."/>
            <person name="Cohen O."/>
            <person name="Gilbert J.A."/>
            <person name="Pupko T."/>
            <person name="Shuman H.A."/>
            <person name="Segal G."/>
        </authorList>
    </citation>
    <scope>NUCLEOTIDE SEQUENCE [LARGE SCALE GENOMIC DNA]</scope>
    <source>
        <strain evidence="11 12">BL-540</strain>
    </source>
</reference>
<evidence type="ECO:0000313" key="11">
    <source>
        <dbReference type="EMBL" id="KTD18448.1"/>
    </source>
</evidence>
<evidence type="ECO:0000256" key="3">
    <source>
        <dbReference type="ARBA" id="ARBA00022670"/>
    </source>
</evidence>
<dbReference type="InterPro" id="IPR008753">
    <property type="entry name" value="Peptidase_M13_N"/>
</dbReference>
<keyword evidence="3" id="KW-0645">Protease</keyword>
<evidence type="ECO:0000259" key="9">
    <source>
        <dbReference type="Pfam" id="PF01431"/>
    </source>
</evidence>
<evidence type="ECO:0000259" key="10">
    <source>
        <dbReference type="Pfam" id="PF05649"/>
    </source>
</evidence>
<evidence type="ECO:0000256" key="4">
    <source>
        <dbReference type="ARBA" id="ARBA00022723"/>
    </source>
</evidence>
<dbReference type="RefSeq" id="WP_058472108.1">
    <property type="nucleotide sequence ID" value="NZ_CAAAIC010000005.1"/>
</dbReference>
<proteinExistence type="inferred from homology"/>
<evidence type="ECO:0000256" key="5">
    <source>
        <dbReference type="ARBA" id="ARBA00022801"/>
    </source>
</evidence>
<evidence type="ECO:0000256" key="2">
    <source>
        <dbReference type="ARBA" id="ARBA00007357"/>
    </source>
</evidence>
<feature type="domain" description="Peptidase M13 N-terminal" evidence="10">
    <location>
        <begin position="40"/>
        <end position="419"/>
    </location>
</feature>
<dbReference type="InterPro" id="IPR000718">
    <property type="entry name" value="Peptidase_M13"/>
</dbReference>
<dbReference type="InterPro" id="IPR042089">
    <property type="entry name" value="Peptidase_M13_dom_2"/>
</dbReference>
<dbReference type="GO" id="GO:0005886">
    <property type="term" value="C:plasma membrane"/>
    <property type="evidence" value="ECO:0007669"/>
    <property type="project" value="TreeGrafter"/>
</dbReference>
<dbReference type="Gene3D" id="1.10.1380.10">
    <property type="entry name" value="Neutral endopeptidase , domain2"/>
    <property type="match status" value="1"/>
</dbReference>
<dbReference type="EMBL" id="LNYJ01000011">
    <property type="protein sequence ID" value="KTD18448.1"/>
    <property type="molecule type" value="Genomic_DNA"/>
</dbReference>
<gene>
    <name evidence="11" type="primary">pepO</name>
    <name evidence="11" type="ORF">Ljor_2754</name>
</gene>
<dbReference type="Proteomes" id="UP000055035">
    <property type="component" value="Unassembled WGS sequence"/>
</dbReference>
<feature type="domain" description="Peptidase M13 C-terminal" evidence="9">
    <location>
        <begin position="471"/>
        <end position="671"/>
    </location>
</feature>
<dbReference type="InterPro" id="IPR018497">
    <property type="entry name" value="Peptidase_M13_C"/>
</dbReference>
<keyword evidence="7" id="KW-0482">Metalloprotease</keyword>
<evidence type="ECO:0000256" key="8">
    <source>
        <dbReference type="SAM" id="SignalP"/>
    </source>
</evidence>
<keyword evidence="12" id="KW-1185">Reference proteome</keyword>
<dbReference type="PROSITE" id="PS51885">
    <property type="entry name" value="NEPRILYSIN"/>
    <property type="match status" value="1"/>
</dbReference>
<evidence type="ECO:0000256" key="6">
    <source>
        <dbReference type="ARBA" id="ARBA00022833"/>
    </source>
</evidence>